<protein>
    <recommendedName>
        <fullName evidence="4">HTH gntR-type domain-containing protein</fullName>
    </recommendedName>
</protein>
<dbReference type="SMART" id="SM00895">
    <property type="entry name" value="FCD"/>
    <property type="match status" value="1"/>
</dbReference>
<feature type="domain" description="HTH gntR-type" evidence="4">
    <location>
        <begin position="6"/>
        <end position="74"/>
    </location>
</feature>
<dbReference type="InterPro" id="IPR000524">
    <property type="entry name" value="Tscrpt_reg_HTH_GntR"/>
</dbReference>
<dbReference type="Gene3D" id="1.20.120.530">
    <property type="entry name" value="GntR ligand-binding domain-like"/>
    <property type="match status" value="1"/>
</dbReference>
<gene>
    <name evidence="5" type="ORF">RUMHYD_02716</name>
</gene>
<dbReference type="Gene3D" id="1.10.10.10">
    <property type="entry name" value="Winged helix-like DNA-binding domain superfamily/Winged helix DNA-binding domain"/>
    <property type="match status" value="1"/>
</dbReference>
<dbReference type="PANTHER" id="PTHR43537:SF5">
    <property type="entry name" value="UXU OPERON TRANSCRIPTIONAL REGULATOR"/>
    <property type="match status" value="1"/>
</dbReference>
<reference evidence="5 6" key="1">
    <citation type="submission" date="2009-01" db="EMBL/GenBank/DDBJ databases">
        <authorList>
            <person name="Fulton L."/>
            <person name="Clifton S."/>
            <person name="Fulton B."/>
            <person name="Xu J."/>
            <person name="Minx P."/>
            <person name="Pepin K.H."/>
            <person name="Johnson M."/>
            <person name="Bhonagiri V."/>
            <person name="Nash W.E."/>
            <person name="Mardis E.R."/>
            <person name="Wilson R.K."/>
        </authorList>
    </citation>
    <scope>NUCLEOTIDE SEQUENCE [LARGE SCALE GENOMIC DNA]</scope>
    <source>
        <strain evidence="6">DSM 10507 / JCM 14656 / S5a33</strain>
    </source>
</reference>
<dbReference type="SMART" id="SM00345">
    <property type="entry name" value="HTH_GNTR"/>
    <property type="match status" value="1"/>
</dbReference>
<dbReference type="HOGENOM" id="CLU_017584_9_1_9"/>
<organism evidence="5 6">
    <name type="scientific">Blautia hydrogenotrophica (strain DSM 10507 / JCM 14656 / S5a33)</name>
    <name type="common">Ruminococcus hydrogenotrophicus</name>
    <dbReference type="NCBI Taxonomy" id="476272"/>
    <lineage>
        <taxon>Bacteria</taxon>
        <taxon>Bacillati</taxon>
        <taxon>Bacillota</taxon>
        <taxon>Clostridia</taxon>
        <taxon>Lachnospirales</taxon>
        <taxon>Lachnospiraceae</taxon>
        <taxon>Blautia</taxon>
    </lineage>
</organism>
<dbReference type="PRINTS" id="PR00035">
    <property type="entry name" value="HTHGNTR"/>
</dbReference>
<dbReference type="AlphaFoldDB" id="C0CPB5"/>
<name>C0CPB5_BLAHS</name>
<dbReference type="InterPro" id="IPR036388">
    <property type="entry name" value="WH-like_DNA-bd_sf"/>
</dbReference>
<evidence type="ECO:0000313" key="5">
    <source>
        <dbReference type="EMBL" id="EEG48396.1"/>
    </source>
</evidence>
<dbReference type="RefSeq" id="WP_005950299.1">
    <property type="nucleotide sequence ID" value="NZ_CP136423.1"/>
</dbReference>
<keyword evidence="3" id="KW-0804">Transcription</keyword>
<dbReference type="Proteomes" id="UP000003100">
    <property type="component" value="Unassembled WGS sequence"/>
</dbReference>
<sequence>MNDDRLPLSEEVFNQIVVRISEGDWVEGEKLPSESQLCEMFHVSRISVRAALQKLKGQGLITTKPGVGSFVCRPEKDNEPDGLLTQQIAGEAFREFFEFRQAIEFKAIELFVIHATKNDEEELKKALDGMFACGEDREQFAIYDRAFHMAIIRGSKNSFLYNAMENLEPIHRSYLAEVGRVTKKTNAQRYKEHKKLYEMLMKKKPGIVKERILDPDMCCDLSKY</sequence>
<dbReference type="EMBL" id="ACBZ01000149">
    <property type="protein sequence ID" value="EEG48396.1"/>
    <property type="molecule type" value="Genomic_DNA"/>
</dbReference>
<evidence type="ECO:0000313" key="6">
    <source>
        <dbReference type="Proteomes" id="UP000003100"/>
    </source>
</evidence>
<dbReference type="SUPFAM" id="SSF46785">
    <property type="entry name" value="Winged helix' DNA-binding domain"/>
    <property type="match status" value="1"/>
</dbReference>
<dbReference type="CDD" id="cd07377">
    <property type="entry name" value="WHTH_GntR"/>
    <property type="match status" value="1"/>
</dbReference>
<dbReference type="InterPro" id="IPR011711">
    <property type="entry name" value="GntR_C"/>
</dbReference>
<dbReference type="GO" id="GO:0003700">
    <property type="term" value="F:DNA-binding transcription factor activity"/>
    <property type="evidence" value="ECO:0007669"/>
    <property type="project" value="InterPro"/>
</dbReference>
<dbReference type="InterPro" id="IPR036390">
    <property type="entry name" value="WH_DNA-bd_sf"/>
</dbReference>
<evidence type="ECO:0000256" key="2">
    <source>
        <dbReference type="ARBA" id="ARBA00023125"/>
    </source>
</evidence>
<dbReference type="eggNOG" id="COG2186">
    <property type="taxonomic scope" value="Bacteria"/>
</dbReference>
<dbReference type="GeneID" id="86822710"/>
<accession>C0CPB5</accession>
<evidence type="ECO:0000256" key="1">
    <source>
        <dbReference type="ARBA" id="ARBA00023015"/>
    </source>
</evidence>
<dbReference type="PANTHER" id="PTHR43537">
    <property type="entry name" value="TRANSCRIPTIONAL REGULATOR, GNTR FAMILY"/>
    <property type="match status" value="1"/>
</dbReference>
<reference evidence="5 6" key="2">
    <citation type="submission" date="2009-02" db="EMBL/GenBank/DDBJ databases">
        <title>Draft genome sequence of Blautia hydrogenotrophica DSM 10507 (Ruminococcus hydrogenotrophicus DSM 10507).</title>
        <authorList>
            <person name="Sudarsanam P."/>
            <person name="Ley R."/>
            <person name="Guruge J."/>
            <person name="Turnbaugh P.J."/>
            <person name="Mahowald M."/>
            <person name="Liep D."/>
            <person name="Gordon J."/>
        </authorList>
    </citation>
    <scope>NUCLEOTIDE SEQUENCE [LARGE SCALE GENOMIC DNA]</scope>
    <source>
        <strain evidence="6">DSM 10507 / JCM 14656 / S5a33</strain>
    </source>
</reference>
<keyword evidence="1" id="KW-0805">Transcription regulation</keyword>
<evidence type="ECO:0000256" key="3">
    <source>
        <dbReference type="ARBA" id="ARBA00023163"/>
    </source>
</evidence>
<evidence type="ECO:0000259" key="4">
    <source>
        <dbReference type="PROSITE" id="PS50949"/>
    </source>
</evidence>
<keyword evidence="2" id="KW-0238">DNA-binding</keyword>
<keyword evidence="6" id="KW-1185">Reference proteome</keyword>
<dbReference type="PATRIC" id="fig|476272.21.peg.847"/>
<dbReference type="SUPFAM" id="SSF48008">
    <property type="entry name" value="GntR ligand-binding domain-like"/>
    <property type="match status" value="1"/>
</dbReference>
<dbReference type="Pfam" id="PF00392">
    <property type="entry name" value="GntR"/>
    <property type="match status" value="1"/>
</dbReference>
<dbReference type="GO" id="GO:0003677">
    <property type="term" value="F:DNA binding"/>
    <property type="evidence" value="ECO:0007669"/>
    <property type="project" value="UniProtKB-KW"/>
</dbReference>
<dbReference type="Pfam" id="PF07729">
    <property type="entry name" value="FCD"/>
    <property type="match status" value="1"/>
</dbReference>
<dbReference type="InterPro" id="IPR008920">
    <property type="entry name" value="TF_FadR/GntR_C"/>
</dbReference>
<proteinExistence type="predicted"/>
<dbReference type="PROSITE" id="PS50949">
    <property type="entry name" value="HTH_GNTR"/>
    <property type="match status" value="1"/>
</dbReference>